<dbReference type="EMBL" id="ADWY01000115">
    <property type="protein sequence ID" value="EGH06577.1"/>
    <property type="molecule type" value="Genomic_DNA"/>
</dbReference>
<evidence type="ECO:0000313" key="2">
    <source>
        <dbReference type="Proteomes" id="UP000005466"/>
    </source>
</evidence>
<dbReference type="PATRIC" id="fig|875330.6.peg.491"/>
<accession>F3BZH7</accession>
<evidence type="ECO:0000313" key="1">
    <source>
        <dbReference type="EMBL" id="EGH06577.1"/>
    </source>
</evidence>
<sequence>MSLIDGLRQKCVFDAIPTCCVHLRAYLKYALIRQCDTHWRLLIAD</sequence>
<protein>
    <submittedName>
        <fullName evidence="1">Uncharacterized protein</fullName>
    </submittedName>
</protein>
<dbReference type="HOGENOM" id="CLU_212776_0_0_6"/>
<dbReference type="Proteomes" id="UP000005466">
    <property type="component" value="Unassembled WGS sequence"/>
</dbReference>
<gene>
    <name evidence="1" type="ORF">Pgy4_02785</name>
</gene>
<dbReference type="AlphaFoldDB" id="F3BZH7"/>
<reference evidence="1 2" key="1">
    <citation type="journal article" date="2011" name="PLoS Pathog.">
        <title>Dynamic evolution of pathogenicity revealed by sequencing and comparative genomics of 19 Pseudomonas syringae isolates.</title>
        <authorList>
            <person name="Baltrus D.A."/>
            <person name="Nishimura M.T."/>
            <person name="Romanchuk A."/>
            <person name="Chang J.H."/>
            <person name="Mukhtar M.S."/>
            <person name="Cherkis K."/>
            <person name="Roach J."/>
            <person name="Grant S.R."/>
            <person name="Jones C.D."/>
            <person name="Dangl J.L."/>
        </authorList>
    </citation>
    <scope>NUCLEOTIDE SEQUENCE [LARGE SCALE GENOMIC DNA]</scope>
    <source>
        <strain evidence="2">race 4</strain>
    </source>
</reference>
<name>F3BZH7_PSESG</name>
<dbReference type="BioCyc" id="PSYR875330:G11XH-503-MONOMER"/>
<proteinExistence type="predicted"/>
<comment type="caution">
    <text evidence="1">The sequence shown here is derived from an EMBL/GenBank/DDBJ whole genome shotgun (WGS) entry which is preliminary data.</text>
</comment>
<organism evidence="1 2">
    <name type="scientific">Pseudomonas savastanoi pv. glycinea str. race 4</name>
    <dbReference type="NCBI Taxonomy" id="875330"/>
    <lineage>
        <taxon>Bacteria</taxon>
        <taxon>Pseudomonadati</taxon>
        <taxon>Pseudomonadota</taxon>
        <taxon>Gammaproteobacteria</taxon>
        <taxon>Pseudomonadales</taxon>
        <taxon>Pseudomonadaceae</taxon>
        <taxon>Pseudomonas</taxon>
    </lineage>
</organism>